<keyword evidence="1" id="KW-1133">Transmembrane helix</keyword>
<feature type="transmembrane region" description="Helical" evidence="1">
    <location>
        <begin position="137"/>
        <end position="162"/>
    </location>
</feature>
<keyword evidence="3" id="KW-1185">Reference proteome</keyword>
<dbReference type="AlphaFoldDB" id="A0A9P3LRH4"/>
<dbReference type="PANTHER" id="PTHR12242">
    <property type="entry name" value="OS02G0130600 PROTEIN-RELATED"/>
    <property type="match status" value="1"/>
</dbReference>
<reference evidence="2" key="2">
    <citation type="journal article" date="2022" name="Microbiol. Resour. Announc.">
        <title>Whole-Genome Sequence of Entomortierella parvispora E1425, a Mucoromycotan Fungus Associated with Burkholderiaceae-Related Endosymbiotic Bacteria.</title>
        <authorList>
            <person name="Herlambang A."/>
            <person name="Guo Y."/>
            <person name="Takashima Y."/>
            <person name="Narisawa K."/>
            <person name="Ohta H."/>
            <person name="Nishizawa T."/>
        </authorList>
    </citation>
    <scope>NUCLEOTIDE SEQUENCE</scope>
    <source>
        <strain evidence="2">E1425</strain>
    </source>
</reference>
<feature type="transmembrane region" description="Helical" evidence="1">
    <location>
        <begin position="65"/>
        <end position="86"/>
    </location>
</feature>
<feature type="transmembrane region" description="Helical" evidence="1">
    <location>
        <begin position="168"/>
        <end position="190"/>
    </location>
</feature>
<dbReference type="Proteomes" id="UP000827284">
    <property type="component" value="Unassembled WGS sequence"/>
</dbReference>
<dbReference type="EMBL" id="BQFW01000001">
    <property type="protein sequence ID" value="GJJ68036.1"/>
    <property type="molecule type" value="Genomic_DNA"/>
</dbReference>
<protein>
    <submittedName>
        <fullName evidence="2">Uncharacterized protein</fullName>
    </submittedName>
</protein>
<dbReference type="GO" id="GO:0016020">
    <property type="term" value="C:membrane"/>
    <property type="evidence" value="ECO:0007669"/>
    <property type="project" value="TreeGrafter"/>
</dbReference>
<feature type="transmembrane region" description="Helical" evidence="1">
    <location>
        <begin position="199"/>
        <end position="224"/>
    </location>
</feature>
<dbReference type="PANTHER" id="PTHR12242:SF1">
    <property type="entry name" value="MYND-TYPE DOMAIN-CONTAINING PROTEIN"/>
    <property type="match status" value="1"/>
</dbReference>
<evidence type="ECO:0000256" key="1">
    <source>
        <dbReference type="SAM" id="Phobius"/>
    </source>
</evidence>
<name>A0A9P3LRH4_9FUNG</name>
<evidence type="ECO:0000313" key="3">
    <source>
        <dbReference type="Proteomes" id="UP000827284"/>
    </source>
</evidence>
<accession>A0A9P3LRH4</accession>
<sequence>MSAPSTSEIVMLTSAAPTDGIQEAKQPSQETSVCRPNLFHRWLRLQELESERAVTSCMVSPRSLLAFRFIVALYYTAVLIAALVFYKTTFFSFLTTISSTSLCVYMWVASYHSFMYCRHKNTNSIDSLFWVLKMGFWFHYISLPCFHSLITTTYWIFLYAGFENLPVYFIWVDLSLHAFAIFIVLGEVLLARYQFPVRFWFVPVLLLVLYMFLTWFIHAIWHYWVYSFLGVDLKGM</sequence>
<dbReference type="OrthoDB" id="419711at2759"/>
<reference evidence="2" key="1">
    <citation type="submission" date="2021-11" db="EMBL/GenBank/DDBJ databases">
        <authorList>
            <person name="Herlambang A."/>
            <person name="Guo Y."/>
            <person name="Takashima Y."/>
            <person name="Nishizawa T."/>
        </authorList>
    </citation>
    <scope>NUCLEOTIDE SEQUENCE</scope>
    <source>
        <strain evidence="2">E1425</strain>
    </source>
</reference>
<keyword evidence="1" id="KW-0472">Membrane</keyword>
<feature type="transmembrane region" description="Helical" evidence="1">
    <location>
        <begin position="92"/>
        <end position="116"/>
    </location>
</feature>
<gene>
    <name evidence="2" type="ORF">EMPS_00382</name>
</gene>
<organism evidence="2 3">
    <name type="scientific">Entomortierella parvispora</name>
    <dbReference type="NCBI Taxonomy" id="205924"/>
    <lineage>
        <taxon>Eukaryota</taxon>
        <taxon>Fungi</taxon>
        <taxon>Fungi incertae sedis</taxon>
        <taxon>Mucoromycota</taxon>
        <taxon>Mortierellomycotina</taxon>
        <taxon>Mortierellomycetes</taxon>
        <taxon>Mortierellales</taxon>
        <taxon>Mortierellaceae</taxon>
        <taxon>Entomortierella</taxon>
    </lineage>
</organism>
<keyword evidence="1" id="KW-0812">Transmembrane</keyword>
<comment type="caution">
    <text evidence="2">The sequence shown here is derived from an EMBL/GenBank/DDBJ whole genome shotgun (WGS) entry which is preliminary data.</text>
</comment>
<proteinExistence type="predicted"/>
<evidence type="ECO:0000313" key="2">
    <source>
        <dbReference type="EMBL" id="GJJ68036.1"/>
    </source>
</evidence>